<accession>A0A1F6YD59</accession>
<dbReference type="InterPro" id="IPR036565">
    <property type="entry name" value="Mur-like_cat_sf"/>
</dbReference>
<name>A0A1F6YD59_9BACT</name>
<dbReference type="SUPFAM" id="SSF53623">
    <property type="entry name" value="MurD-like peptide ligases, catalytic domain"/>
    <property type="match status" value="1"/>
</dbReference>
<keyword evidence="1" id="KW-0436">Ligase</keyword>
<dbReference type="Proteomes" id="UP000176826">
    <property type="component" value="Unassembled WGS sequence"/>
</dbReference>
<dbReference type="InterPro" id="IPR004101">
    <property type="entry name" value="Mur_ligase_C"/>
</dbReference>
<proteinExistence type="predicted"/>
<dbReference type="InterPro" id="IPR036615">
    <property type="entry name" value="Mur_ligase_C_dom_sf"/>
</dbReference>
<dbReference type="SUPFAM" id="SSF53244">
    <property type="entry name" value="MurD-like peptide ligases, peptide-binding domain"/>
    <property type="match status" value="1"/>
</dbReference>
<dbReference type="EMBL" id="MFVT01000007">
    <property type="protein sequence ID" value="OGJ04286.1"/>
    <property type="molecule type" value="Genomic_DNA"/>
</dbReference>
<dbReference type="PANTHER" id="PTHR43024:SF1">
    <property type="entry name" value="UDP-N-ACETYLMURAMOYL-TRIPEPTIDE--D-ALANYL-D-ALANINE LIGASE"/>
    <property type="match status" value="1"/>
</dbReference>
<comment type="caution">
    <text evidence="6">The sequence shown here is derived from an EMBL/GenBank/DDBJ whole genome shotgun (WGS) entry which is preliminary data.</text>
</comment>
<evidence type="ECO:0000259" key="5">
    <source>
        <dbReference type="Pfam" id="PF08245"/>
    </source>
</evidence>
<dbReference type="InterPro" id="IPR051046">
    <property type="entry name" value="MurCDEF_CellWall_CoF430Synth"/>
</dbReference>
<evidence type="ECO:0000256" key="2">
    <source>
        <dbReference type="ARBA" id="ARBA00022741"/>
    </source>
</evidence>
<evidence type="ECO:0000259" key="4">
    <source>
        <dbReference type="Pfam" id="PF02875"/>
    </source>
</evidence>
<dbReference type="GO" id="GO:0016881">
    <property type="term" value="F:acid-amino acid ligase activity"/>
    <property type="evidence" value="ECO:0007669"/>
    <property type="project" value="InterPro"/>
</dbReference>
<feature type="domain" description="Mur ligase C-terminal" evidence="4">
    <location>
        <begin position="275"/>
        <end position="399"/>
    </location>
</feature>
<protein>
    <recommendedName>
        <fullName evidence="8">UDP-N-acetylmuramoyl-tripeptide--D-alanyl-D-alanine ligase</fullName>
    </recommendedName>
</protein>
<dbReference type="PANTHER" id="PTHR43024">
    <property type="entry name" value="UDP-N-ACETYLMURAMOYL-TRIPEPTIDE--D-ALANYL-D-ALANINE LIGASE"/>
    <property type="match status" value="1"/>
</dbReference>
<dbReference type="InterPro" id="IPR013221">
    <property type="entry name" value="Mur_ligase_cen"/>
</dbReference>
<evidence type="ECO:0000313" key="6">
    <source>
        <dbReference type="EMBL" id="OGJ04286.1"/>
    </source>
</evidence>
<keyword evidence="3" id="KW-0067">ATP-binding</keyword>
<reference evidence="6 7" key="1">
    <citation type="journal article" date="2016" name="Nat. Commun.">
        <title>Thousands of microbial genomes shed light on interconnected biogeochemical processes in an aquifer system.</title>
        <authorList>
            <person name="Anantharaman K."/>
            <person name="Brown C.T."/>
            <person name="Hug L.A."/>
            <person name="Sharon I."/>
            <person name="Castelle C.J."/>
            <person name="Probst A.J."/>
            <person name="Thomas B.C."/>
            <person name="Singh A."/>
            <person name="Wilkins M.J."/>
            <person name="Karaoz U."/>
            <person name="Brodie E.L."/>
            <person name="Williams K.H."/>
            <person name="Hubbard S.S."/>
            <person name="Banfield J.F."/>
        </authorList>
    </citation>
    <scope>NUCLEOTIDE SEQUENCE [LARGE SCALE GENOMIC DNA]</scope>
</reference>
<dbReference type="Gene3D" id="3.90.190.20">
    <property type="entry name" value="Mur ligase, C-terminal domain"/>
    <property type="match status" value="1"/>
</dbReference>
<evidence type="ECO:0008006" key="8">
    <source>
        <dbReference type="Google" id="ProtNLM"/>
    </source>
</evidence>
<dbReference type="Pfam" id="PF08245">
    <property type="entry name" value="Mur_ligase_M"/>
    <property type="match status" value="1"/>
</dbReference>
<organism evidence="6 7">
    <name type="scientific">Candidatus Nomurabacteria bacterium RIFCSPLOWO2_12_FULL_41_10</name>
    <dbReference type="NCBI Taxonomy" id="1801795"/>
    <lineage>
        <taxon>Bacteria</taxon>
        <taxon>Candidatus Nomuraibacteriota</taxon>
    </lineage>
</organism>
<feature type="domain" description="Mur ligase central" evidence="5">
    <location>
        <begin position="102"/>
        <end position="253"/>
    </location>
</feature>
<evidence type="ECO:0000313" key="7">
    <source>
        <dbReference type="Proteomes" id="UP000176826"/>
    </source>
</evidence>
<sequence length="432" mass="48544">MKEILKKTTIAVLTFEARVILRKFKPKIVAVTGSVGKTCAKEAIAKTLSYSMNTRKSEKSYNSAIGVPLAIIGEKSGWQSPLKWAEIIWRGFLIWAKEKRYPNVLILELGADRPGDIRNILKWLKPDVGVLTALAETPAHVEFFSGPEQVYEEKSELVKSLGHEDKAVLNFDDSEIMKMIEKTDAGFLTFGMNEGADFIASDYKIIFKKEGEREIPEGITFKVSHGEDEIPVKIFGAFGKHNIYPALSAIAVAHIFKIKMEDAAEALSTYTPPPGRLRLIKGAKESLILDDTYNSSPKAVRAALELLKDIPAKRKIVVLGDMLELGRRTIDAHREIGFTIPEFADMLITMGPRAKFFAEAAWKKGFSKRNIFSFSNLEETLKKLEKIIGPEDLILIKGSQSMRMEKIVEALMSEPEHKNELLCRQDEGWRTR</sequence>
<dbReference type="GO" id="GO:0005524">
    <property type="term" value="F:ATP binding"/>
    <property type="evidence" value="ECO:0007669"/>
    <property type="project" value="UniProtKB-KW"/>
</dbReference>
<dbReference type="Gene3D" id="3.40.1190.10">
    <property type="entry name" value="Mur-like, catalytic domain"/>
    <property type="match status" value="1"/>
</dbReference>
<keyword evidence="2" id="KW-0547">Nucleotide-binding</keyword>
<dbReference type="Pfam" id="PF02875">
    <property type="entry name" value="Mur_ligase_C"/>
    <property type="match status" value="1"/>
</dbReference>
<evidence type="ECO:0000256" key="1">
    <source>
        <dbReference type="ARBA" id="ARBA00022598"/>
    </source>
</evidence>
<gene>
    <name evidence="6" type="ORF">A3F97_00770</name>
</gene>
<evidence type="ECO:0000256" key="3">
    <source>
        <dbReference type="ARBA" id="ARBA00022840"/>
    </source>
</evidence>
<dbReference type="AlphaFoldDB" id="A0A1F6YD59"/>